<accession>A0A4Y2AH21</accession>
<gene>
    <name evidence="1" type="ORF">AVEN_95174_1</name>
</gene>
<protein>
    <submittedName>
        <fullName evidence="1">Uncharacterized protein</fullName>
    </submittedName>
</protein>
<sequence>MSIAAGHYTEEVSYSNILRVAKRFVGRFKGFEETLVNDSKPKEAVGDLSLVVDCRTVFDQPHSGWSNFDGNKSPKTNMERCTGLFYLFASGKLTI</sequence>
<dbReference type="EMBL" id="BGPR01080550">
    <property type="protein sequence ID" value="GBL79161.1"/>
    <property type="molecule type" value="Genomic_DNA"/>
</dbReference>
<proteinExistence type="predicted"/>
<dbReference type="Proteomes" id="UP000499080">
    <property type="component" value="Unassembled WGS sequence"/>
</dbReference>
<comment type="caution">
    <text evidence="1">The sequence shown here is derived from an EMBL/GenBank/DDBJ whole genome shotgun (WGS) entry which is preliminary data.</text>
</comment>
<dbReference type="AlphaFoldDB" id="A0A4Y2AH21"/>
<evidence type="ECO:0000313" key="2">
    <source>
        <dbReference type="Proteomes" id="UP000499080"/>
    </source>
</evidence>
<keyword evidence="2" id="KW-1185">Reference proteome</keyword>
<reference evidence="1 2" key="1">
    <citation type="journal article" date="2019" name="Sci. Rep.">
        <title>Orb-weaving spider Araneus ventricosus genome elucidates the spidroin gene catalogue.</title>
        <authorList>
            <person name="Kono N."/>
            <person name="Nakamura H."/>
            <person name="Ohtoshi R."/>
            <person name="Moran D.A.P."/>
            <person name="Shinohara A."/>
            <person name="Yoshida Y."/>
            <person name="Fujiwara M."/>
            <person name="Mori M."/>
            <person name="Tomita M."/>
            <person name="Arakawa K."/>
        </authorList>
    </citation>
    <scope>NUCLEOTIDE SEQUENCE [LARGE SCALE GENOMIC DNA]</scope>
</reference>
<organism evidence="1 2">
    <name type="scientific">Araneus ventricosus</name>
    <name type="common">Orbweaver spider</name>
    <name type="synonym">Epeira ventricosa</name>
    <dbReference type="NCBI Taxonomy" id="182803"/>
    <lineage>
        <taxon>Eukaryota</taxon>
        <taxon>Metazoa</taxon>
        <taxon>Ecdysozoa</taxon>
        <taxon>Arthropoda</taxon>
        <taxon>Chelicerata</taxon>
        <taxon>Arachnida</taxon>
        <taxon>Araneae</taxon>
        <taxon>Araneomorphae</taxon>
        <taxon>Entelegynae</taxon>
        <taxon>Araneoidea</taxon>
        <taxon>Araneidae</taxon>
        <taxon>Araneus</taxon>
    </lineage>
</organism>
<evidence type="ECO:0000313" key="1">
    <source>
        <dbReference type="EMBL" id="GBL79161.1"/>
    </source>
</evidence>
<name>A0A4Y2AH21_ARAVE</name>